<reference evidence="2 3" key="1">
    <citation type="submission" date="2019-02" db="EMBL/GenBank/DDBJ databases">
        <title>Genome sequencing of the rare red list fungi Phellinidium pouzarii.</title>
        <authorList>
            <person name="Buettner E."/>
            <person name="Kellner H."/>
        </authorList>
    </citation>
    <scope>NUCLEOTIDE SEQUENCE [LARGE SCALE GENOMIC DNA]</scope>
    <source>
        <strain evidence="2 3">DSM 108285</strain>
    </source>
</reference>
<accession>A0A4S4LCW5</accession>
<proteinExistence type="predicted"/>
<organism evidence="2 3">
    <name type="scientific">Phellinidium pouzarii</name>
    <dbReference type="NCBI Taxonomy" id="167371"/>
    <lineage>
        <taxon>Eukaryota</taxon>
        <taxon>Fungi</taxon>
        <taxon>Dikarya</taxon>
        <taxon>Basidiomycota</taxon>
        <taxon>Agaricomycotina</taxon>
        <taxon>Agaricomycetes</taxon>
        <taxon>Hymenochaetales</taxon>
        <taxon>Hymenochaetaceae</taxon>
        <taxon>Phellinidium</taxon>
    </lineage>
</organism>
<dbReference type="EMBL" id="SGPK01000057">
    <property type="protein sequence ID" value="THH09632.1"/>
    <property type="molecule type" value="Genomic_DNA"/>
</dbReference>
<gene>
    <name evidence="2" type="ORF">EW145_g1867</name>
</gene>
<feature type="region of interest" description="Disordered" evidence="1">
    <location>
        <begin position="43"/>
        <end position="73"/>
    </location>
</feature>
<evidence type="ECO:0000256" key="1">
    <source>
        <dbReference type="SAM" id="MobiDB-lite"/>
    </source>
</evidence>
<evidence type="ECO:0000313" key="2">
    <source>
        <dbReference type="EMBL" id="THH09632.1"/>
    </source>
</evidence>
<protein>
    <submittedName>
        <fullName evidence="2">Uncharacterized protein</fullName>
    </submittedName>
</protein>
<dbReference type="AlphaFoldDB" id="A0A4S4LCW5"/>
<feature type="compositionally biased region" description="Basic residues" evidence="1">
    <location>
        <begin position="58"/>
        <end position="67"/>
    </location>
</feature>
<keyword evidence="3" id="KW-1185">Reference proteome</keyword>
<sequence>MLTSTTPVEGSSTAYNPACNHKLLRIRNLFVLSCLPKNNENIRRAQDAPTDQRILNEHKHRAPRLAKKQGNESFDTHVHTNSVTDASTTAAPLADISKETVRTAPQQVPPIVVTSARCIATTFTVRAELEFTVYCTDVHPIRRWPAVWKIRHPRIHHDVLRSHQTRASSKGKGKAKSVEIELDMLNDTDQPASSTAKDQRFAALNSCWSGLFSGGTHESGKKWP</sequence>
<comment type="caution">
    <text evidence="2">The sequence shown here is derived from an EMBL/GenBank/DDBJ whole genome shotgun (WGS) entry which is preliminary data.</text>
</comment>
<dbReference type="Proteomes" id="UP000308199">
    <property type="component" value="Unassembled WGS sequence"/>
</dbReference>
<name>A0A4S4LCW5_9AGAM</name>
<evidence type="ECO:0000313" key="3">
    <source>
        <dbReference type="Proteomes" id="UP000308199"/>
    </source>
</evidence>